<reference evidence="1" key="1">
    <citation type="journal article" date="2014" name="Int. J. Syst. Evol. Microbiol.">
        <title>Complete genome sequence of Corynebacterium casei LMG S-19264T (=DSM 44701T), isolated from a smear-ripened cheese.</title>
        <authorList>
            <consortium name="US DOE Joint Genome Institute (JGI-PGF)"/>
            <person name="Walter F."/>
            <person name="Albersmeier A."/>
            <person name="Kalinowski J."/>
            <person name="Ruckert C."/>
        </authorList>
    </citation>
    <scope>NUCLEOTIDE SEQUENCE</scope>
    <source>
        <strain evidence="1">VKM B-2935</strain>
    </source>
</reference>
<gene>
    <name evidence="1" type="ORF">GCM10017655_47900</name>
</gene>
<evidence type="ECO:0000313" key="1">
    <source>
        <dbReference type="EMBL" id="GLK91726.1"/>
    </source>
</evidence>
<protein>
    <submittedName>
        <fullName evidence="1">Uncharacterized protein</fullName>
    </submittedName>
</protein>
<dbReference type="EMBL" id="BSFN01000024">
    <property type="protein sequence ID" value="GLK91726.1"/>
    <property type="molecule type" value="Genomic_DNA"/>
</dbReference>
<organism evidence="1 2">
    <name type="scientific">Pseudomonas turukhanskensis</name>
    <dbReference type="NCBI Taxonomy" id="1806536"/>
    <lineage>
        <taxon>Bacteria</taxon>
        <taxon>Pseudomonadati</taxon>
        <taxon>Pseudomonadota</taxon>
        <taxon>Gammaproteobacteria</taxon>
        <taxon>Pseudomonadales</taxon>
        <taxon>Pseudomonadaceae</taxon>
        <taxon>Pseudomonas</taxon>
    </lineage>
</organism>
<sequence>MHKLGQSCPIIVSLIKRLKHSPHTRISSLRHFQTQQPPDLLTNQLSRYLRRFK</sequence>
<dbReference type="AlphaFoldDB" id="A0A9W6K953"/>
<dbReference type="Proteomes" id="UP001143328">
    <property type="component" value="Unassembled WGS sequence"/>
</dbReference>
<comment type="caution">
    <text evidence="1">The sequence shown here is derived from an EMBL/GenBank/DDBJ whole genome shotgun (WGS) entry which is preliminary data.</text>
</comment>
<reference evidence="1" key="2">
    <citation type="submission" date="2023-01" db="EMBL/GenBank/DDBJ databases">
        <authorList>
            <person name="Sun Q."/>
            <person name="Evtushenko L."/>
        </authorList>
    </citation>
    <scope>NUCLEOTIDE SEQUENCE</scope>
    <source>
        <strain evidence="1">VKM B-2935</strain>
    </source>
</reference>
<name>A0A9W6K953_9PSED</name>
<keyword evidence="2" id="KW-1185">Reference proteome</keyword>
<proteinExistence type="predicted"/>
<accession>A0A9W6K953</accession>
<evidence type="ECO:0000313" key="2">
    <source>
        <dbReference type="Proteomes" id="UP001143328"/>
    </source>
</evidence>